<proteinExistence type="predicted"/>
<name>A0A9X3T9Z3_9ACTN</name>
<accession>A0A9X3T9Z3</accession>
<protein>
    <submittedName>
        <fullName evidence="2">Uncharacterized protein</fullName>
    </submittedName>
</protein>
<organism evidence="2 4">
    <name type="scientific">Glycomyces lechevalierae</name>
    <dbReference type="NCBI Taxonomy" id="256034"/>
    <lineage>
        <taxon>Bacteria</taxon>
        <taxon>Bacillati</taxon>
        <taxon>Actinomycetota</taxon>
        <taxon>Actinomycetes</taxon>
        <taxon>Glycomycetales</taxon>
        <taxon>Glycomycetaceae</taxon>
        <taxon>Glycomyces</taxon>
    </lineage>
</organism>
<feature type="transmembrane region" description="Helical" evidence="1">
    <location>
        <begin position="54"/>
        <end position="73"/>
    </location>
</feature>
<comment type="caution">
    <text evidence="2">The sequence shown here is derived from an EMBL/GenBank/DDBJ whole genome shotgun (WGS) entry which is preliminary data.</text>
</comment>
<evidence type="ECO:0000313" key="5">
    <source>
        <dbReference type="Proteomes" id="UP001183604"/>
    </source>
</evidence>
<sequence length="242" mass="25893">MTILLAQRKYHLAARLTKTTAKTFGLAFVALFLIVAVAEEIVTVVNGFAWEISWALLSWGIPITMVASAWTHLSRSYPAAITNGMTRKETLNGFALFGAVTVLVGAVFTHAAVVLLDFGPFTETVYPIGFYGLSLLESVVRPALYFGVGAAAAAMMHRMPSRALGAVLSGLLVVATVYRVQVIGPVLDALGPQSSSISEMPDRSEIVLRTSTFGWIDVALAAILVLLTVTLLAKAPMRPKEI</sequence>
<evidence type="ECO:0000313" key="2">
    <source>
        <dbReference type="EMBL" id="MDA1387073.1"/>
    </source>
</evidence>
<feature type="transmembrane region" description="Helical" evidence="1">
    <location>
        <begin position="213"/>
        <end position="233"/>
    </location>
</feature>
<gene>
    <name evidence="3" type="ORF">J2S69_000617</name>
    <name evidence="2" type="ORF">O2L01_18890</name>
</gene>
<evidence type="ECO:0000313" key="4">
    <source>
        <dbReference type="Proteomes" id="UP001145799"/>
    </source>
</evidence>
<feature type="transmembrane region" description="Helical" evidence="1">
    <location>
        <begin position="94"/>
        <end position="116"/>
    </location>
</feature>
<reference evidence="3 5" key="2">
    <citation type="submission" date="2023-07" db="EMBL/GenBank/DDBJ databases">
        <title>Sequencing the genomes of 1000 actinobacteria strains.</title>
        <authorList>
            <person name="Klenk H.-P."/>
        </authorList>
    </citation>
    <scope>NUCLEOTIDE SEQUENCE [LARGE SCALE GENOMIC DNA]</scope>
    <source>
        <strain evidence="3 5">DSM 44724</strain>
    </source>
</reference>
<dbReference type="AlphaFoldDB" id="A0A9X3T9Z3"/>
<dbReference type="RefSeq" id="WP_270123568.1">
    <property type="nucleotide sequence ID" value="NZ_BAAAOM010000002.1"/>
</dbReference>
<evidence type="ECO:0000313" key="3">
    <source>
        <dbReference type="EMBL" id="MDR7336898.1"/>
    </source>
</evidence>
<feature type="transmembrane region" description="Helical" evidence="1">
    <location>
        <begin position="128"/>
        <end position="151"/>
    </location>
</feature>
<keyword evidence="1" id="KW-0472">Membrane</keyword>
<dbReference type="EMBL" id="JAVDYD010000001">
    <property type="protein sequence ID" value="MDR7336898.1"/>
    <property type="molecule type" value="Genomic_DNA"/>
</dbReference>
<dbReference type="Proteomes" id="UP001183604">
    <property type="component" value="Unassembled WGS sequence"/>
</dbReference>
<evidence type="ECO:0000256" key="1">
    <source>
        <dbReference type="SAM" id="Phobius"/>
    </source>
</evidence>
<feature type="transmembrane region" description="Helical" evidence="1">
    <location>
        <begin position="163"/>
        <end position="180"/>
    </location>
</feature>
<keyword evidence="1" id="KW-1133">Transmembrane helix</keyword>
<keyword evidence="5" id="KW-1185">Reference proteome</keyword>
<dbReference type="Proteomes" id="UP001145799">
    <property type="component" value="Unassembled WGS sequence"/>
</dbReference>
<reference evidence="2" key="1">
    <citation type="submission" date="2022-12" db="EMBL/GenBank/DDBJ databases">
        <title>Gycomyces niveus sp.nov., a novel actinomycete isolated from soil in Shouguang.</title>
        <authorList>
            <person name="Yang X."/>
        </authorList>
    </citation>
    <scope>NUCLEOTIDE SEQUENCE</scope>
    <source>
        <strain evidence="2">DSM 44724</strain>
    </source>
</reference>
<dbReference type="EMBL" id="JAPZVQ010000013">
    <property type="protein sequence ID" value="MDA1387073.1"/>
    <property type="molecule type" value="Genomic_DNA"/>
</dbReference>
<keyword evidence="1" id="KW-0812">Transmembrane</keyword>